<dbReference type="GO" id="GO:0097361">
    <property type="term" value="C:cytosolic [4Fe-4S] assembly targeting complex"/>
    <property type="evidence" value="ECO:0007669"/>
    <property type="project" value="UniProtKB-UniRule"/>
</dbReference>
<sequence length="310" mass="34590">MLKLLDCLNLVKGLQILATFPGSFTSIQVINDNIFFELVAIITSDSSKTVVWKSALKALVEIGFSIEKCLDSGKAASFESTVVEKIVSLISSLDSAITLSLRLEAAFEIGATRKDFMLRVVRGLDEAIDTNFSAVFDHGNHKSNELTIKLLDTYSQKVLPWFLEIGGSEEVQLNFALSIWDKIENFRSMLYRAFAHVVSDTPLTAILGEAKKVSQIVQSILSNVCVILDFLLAFRQNEEEGKKLNWAVRETAIQCLVAVSELPHARVYPLRTKVLRAISKALDDPKRIVRQEAVRCRQAWASIASRSLHF</sequence>
<evidence type="ECO:0000256" key="1">
    <source>
        <dbReference type="RuleBase" id="RU367072"/>
    </source>
</evidence>
<dbReference type="PANTHER" id="PTHR12891:SF0">
    <property type="entry name" value="MMS19 NUCLEOTIDE EXCISION REPAIR PROTEIN HOMOLOG"/>
    <property type="match status" value="1"/>
</dbReference>
<dbReference type="GO" id="GO:0006281">
    <property type="term" value="P:DNA repair"/>
    <property type="evidence" value="ECO:0007669"/>
    <property type="project" value="UniProtKB-UniRule"/>
</dbReference>
<comment type="similarity">
    <text evidence="1">Belongs to the MET18/MMS19 family.</text>
</comment>
<name>A0AAW2WMG0_SESRA</name>
<dbReference type="InterPro" id="IPR011989">
    <property type="entry name" value="ARM-like"/>
</dbReference>
<keyword evidence="1" id="KW-0234">DNA repair</keyword>
<dbReference type="GO" id="GO:0051604">
    <property type="term" value="P:protein maturation"/>
    <property type="evidence" value="ECO:0007669"/>
    <property type="project" value="UniProtKB-UniRule"/>
</dbReference>
<evidence type="ECO:0000313" key="2">
    <source>
        <dbReference type="EMBL" id="KAL0441480.1"/>
    </source>
</evidence>
<comment type="caution">
    <text evidence="2">The sequence shown here is derived from an EMBL/GenBank/DDBJ whole genome shotgun (WGS) entry which is preliminary data.</text>
</comment>
<reference evidence="2" key="2">
    <citation type="journal article" date="2024" name="Plant">
        <title>Genomic evolution and insights into agronomic trait innovations of Sesamum species.</title>
        <authorList>
            <person name="Miao H."/>
            <person name="Wang L."/>
            <person name="Qu L."/>
            <person name="Liu H."/>
            <person name="Sun Y."/>
            <person name="Le M."/>
            <person name="Wang Q."/>
            <person name="Wei S."/>
            <person name="Zheng Y."/>
            <person name="Lin W."/>
            <person name="Duan Y."/>
            <person name="Cao H."/>
            <person name="Xiong S."/>
            <person name="Wang X."/>
            <person name="Wei L."/>
            <person name="Li C."/>
            <person name="Ma Q."/>
            <person name="Ju M."/>
            <person name="Zhao R."/>
            <person name="Li G."/>
            <person name="Mu C."/>
            <person name="Tian Q."/>
            <person name="Mei H."/>
            <person name="Zhang T."/>
            <person name="Gao T."/>
            <person name="Zhang H."/>
        </authorList>
    </citation>
    <scope>NUCLEOTIDE SEQUENCE</scope>
    <source>
        <strain evidence="2">G02</strain>
    </source>
</reference>
<keyword evidence="1" id="KW-0227">DNA damage</keyword>
<protein>
    <recommendedName>
        <fullName evidence="1">MMS19 nucleotide excision repair protein</fullName>
    </recommendedName>
</protein>
<dbReference type="SUPFAM" id="SSF48371">
    <property type="entry name" value="ARM repeat"/>
    <property type="match status" value="1"/>
</dbReference>
<dbReference type="EMBL" id="JACGWJ010000001">
    <property type="protein sequence ID" value="KAL0441480.1"/>
    <property type="molecule type" value="Genomic_DNA"/>
</dbReference>
<organism evidence="2">
    <name type="scientific">Sesamum radiatum</name>
    <name type="common">Black benniseed</name>
    <dbReference type="NCBI Taxonomy" id="300843"/>
    <lineage>
        <taxon>Eukaryota</taxon>
        <taxon>Viridiplantae</taxon>
        <taxon>Streptophyta</taxon>
        <taxon>Embryophyta</taxon>
        <taxon>Tracheophyta</taxon>
        <taxon>Spermatophyta</taxon>
        <taxon>Magnoliopsida</taxon>
        <taxon>eudicotyledons</taxon>
        <taxon>Gunneridae</taxon>
        <taxon>Pentapetalae</taxon>
        <taxon>asterids</taxon>
        <taxon>lamiids</taxon>
        <taxon>Lamiales</taxon>
        <taxon>Pedaliaceae</taxon>
        <taxon>Sesamum</taxon>
    </lineage>
</organism>
<dbReference type="InterPro" id="IPR016024">
    <property type="entry name" value="ARM-type_fold"/>
</dbReference>
<comment type="subcellular location">
    <subcellularLocation>
        <location evidence="1">Nucleus</location>
    </subcellularLocation>
</comment>
<dbReference type="AlphaFoldDB" id="A0AAW2WMG0"/>
<dbReference type="GO" id="GO:0005634">
    <property type="term" value="C:nucleus"/>
    <property type="evidence" value="ECO:0007669"/>
    <property type="project" value="UniProtKB-SubCell"/>
</dbReference>
<proteinExistence type="inferred from homology"/>
<accession>A0AAW2WMG0</accession>
<dbReference type="PANTHER" id="PTHR12891">
    <property type="entry name" value="DNA REPAIR/TRANSCRIPTION PROTEIN MET18/MMS19"/>
    <property type="match status" value="1"/>
</dbReference>
<dbReference type="InterPro" id="IPR039920">
    <property type="entry name" value="MMS19"/>
</dbReference>
<keyword evidence="1" id="KW-0539">Nucleus</keyword>
<comment type="function">
    <text evidence="1">Key component of the cytosolic iron-sulfur protein assembly (CIA) complex, a multiprotein complex that mediates the incorporation of iron-sulfur cluster into apoproteins specifically involved in DNA metabolism and genomic integrity. In the CIA complex, MMS19 acts as an adapter between early-acting CIA components and a subset of cellular target iron-sulfur proteins.</text>
</comment>
<reference evidence="2" key="1">
    <citation type="submission" date="2020-06" db="EMBL/GenBank/DDBJ databases">
        <authorList>
            <person name="Li T."/>
            <person name="Hu X."/>
            <person name="Zhang T."/>
            <person name="Song X."/>
            <person name="Zhang H."/>
            <person name="Dai N."/>
            <person name="Sheng W."/>
            <person name="Hou X."/>
            <person name="Wei L."/>
        </authorList>
    </citation>
    <scope>NUCLEOTIDE SEQUENCE</scope>
    <source>
        <strain evidence="2">G02</strain>
        <tissue evidence="2">Leaf</tissue>
    </source>
</reference>
<gene>
    <name evidence="2" type="ORF">Sradi_0086900</name>
</gene>
<dbReference type="Gene3D" id="1.25.10.10">
    <property type="entry name" value="Leucine-rich Repeat Variant"/>
    <property type="match status" value="1"/>
</dbReference>
<dbReference type="GO" id="GO:0016226">
    <property type="term" value="P:iron-sulfur cluster assembly"/>
    <property type="evidence" value="ECO:0007669"/>
    <property type="project" value="UniProtKB-UniRule"/>
</dbReference>